<reference evidence="2" key="1">
    <citation type="submission" date="2015-07" db="EMBL/GenBank/DDBJ databases">
        <title>Draft genome sequence of Acetobacterium bakii DSM 8293, a potential psychrophilic chemical producer through syngas fermentation.</title>
        <authorList>
            <person name="Song Y."/>
            <person name="Hwang S."/>
            <person name="Cho B.-K."/>
        </authorList>
    </citation>
    <scope>NUCLEOTIDE SEQUENCE [LARGE SCALE GENOMIC DNA]</scope>
    <source>
        <strain evidence="2">DSM 8239</strain>
    </source>
</reference>
<keyword evidence="2" id="KW-1185">Reference proteome</keyword>
<dbReference type="Proteomes" id="UP000036873">
    <property type="component" value="Unassembled WGS sequence"/>
</dbReference>
<dbReference type="OrthoDB" id="1779614at2"/>
<accession>A0A0L6TY10</accession>
<proteinExistence type="predicted"/>
<protein>
    <submittedName>
        <fullName evidence="1">Uncharacterized protein</fullName>
    </submittedName>
</protein>
<sequence>MTKYCPRCTYILGLDDTICRFCGMVLTTKIVVDEFIADEFPKEEKTANGSFATQFMDNGMGVTSGAEASTLVADDEILAEEIVLDEIIGDKIFSNAFLAEEKTVNSGFATEFLDHGMGVTPGSEKKGLEVDDELSAEEMVLDEIIGDGVLAQKNRSSSHA</sequence>
<dbReference type="AlphaFoldDB" id="A0A0L6TY10"/>
<organism evidence="1 2">
    <name type="scientific">Acetobacterium bakii</name>
    <dbReference type="NCBI Taxonomy" id="52689"/>
    <lineage>
        <taxon>Bacteria</taxon>
        <taxon>Bacillati</taxon>
        <taxon>Bacillota</taxon>
        <taxon>Clostridia</taxon>
        <taxon>Eubacteriales</taxon>
        <taxon>Eubacteriaceae</taxon>
        <taxon>Acetobacterium</taxon>
    </lineage>
</organism>
<dbReference type="STRING" id="52689.AKG39_17675"/>
<dbReference type="RefSeq" id="WP_050741725.1">
    <property type="nucleotide sequence ID" value="NZ_LGYO01000061.1"/>
</dbReference>
<evidence type="ECO:0000313" key="2">
    <source>
        <dbReference type="Proteomes" id="UP000036873"/>
    </source>
</evidence>
<dbReference type="EMBL" id="LGYO01000061">
    <property type="protein sequence ID" value="KNZ40445.1"/>
    <property type="molecule type" value="Genomic_DNA"/>
</dbReference>
<evidence type="ECO:0000313" key="1">
    <source>
        <dbReference type="EMBL" id="KNZ40445.1"/>
    </source>
</evidence>
<comment type="caution">
    <text evidence="1">The sequence shown here is derived from an EMBL/GenBank/DDBJ whole genome shotgun (WGS) entry which is preliminary data.</text>
</comment>
<name>A0A0L6TY10_9FIRM</name>
<gene>
    <name evidence="1" type="ORF">AKG39_17675</name>
</gene>